<accession>A0A0E9SNZ7</accession>
<dbReference type="EMBL" id="GBXM01065610">
    <property type="protein sequence ID" value="JAH42967.1"/>
    <property type="molecule type" value="Transcribed_RNA"/>
</dbReference>
<evidence type="ECO:0000313" key="1">
    <source>
        <dbReference type="EMBL" id="JAH42967.1"/>
    </source>
</evidence>
<proteinExistence type="predicted"/>
<reference evidence="1" key="1">
    <citation type="submission" date="2014-11" db="EMBL/GenBank/DDBJ databases">
        <authorList>
            <person name="Amaro Gonzalez C."/>
        </authorList>
    </citation>
    <scope>NUCLEOTIDE SEQUENCE</scope>
</reference>
<name>A0A0E9SNZ7_ANGAN</name>
<organism evidence="1">
    <name type="scientific">Anguilla anguilla</name>
    <name type="common">European freshwater eel</name>
    <name type="synonym">Muraena anguilla</name>
    <dbReference type="NCBI Taxonomy" id="7936"/>
    <lineage>
        <taxon>Eukaryota</taxon>
        <taxon>Metazoa</taxon>
        <taxon>Chordata</taxon>
        <taxon>Craniata</taxon>
        <taxon>Vertebrata</taxon>
        <taxon>Euteleostomi</taxon>
        <taxon>Actinopterygii</taxon>
        <taxon>Neopterygii</taxon>
        <taxon>Teleostei</taxon>
        <taxon>Anguilliformes</taxon>
        <taxon>Anguillidae</taxon>
        <taxon>Anguilla</taxon>
    </lineage>
</organism>
<dbReference type="AlphaFoldDB" id="A0A0E9SNZ7"/>
<reference evidence="1" key="2">
    <citation type="journal article" date="2015" name="Fish Shellfish Immunol.">
        <title>Early steps in the European eel (Anguilla anguilla)-Vibrio vulnificus interaction in the gills: Role of the RtxA13 toxin.</title>
        <authorList>
            <person name="Callol A."/>
            <person name="Pajuelo D."/>
            <person name="Ebbesson L."/>
            <person name="Teles M."/>
            <person name="MacKenzie S."/>
            <person name="Amaro C."/>
        </authorList>
    </citation>
    <scope>NUCLEOTIDE SEQUENCE</scope>
</reference>
<protein>
    <submittedName>
        <fullName evidence="1">Uncharacterized protein</fullName>
    </submittedName>
</protein>
<sequence>MTFEFETVSLSLLTLFECSEHPRHCKKCSFFKMHNMTMDRK</sequence>